<comment type="pathway">
    <text evidence="2">Amino-acid biosynthesis; L-tryptophan biosynthesis; L-tryptophan from chorismate: step 4/5.</text>
</comment>
<dbReference type="Proteomes" id="UP000824469">
    <property type="component" value="Unassembled WGS sequence"/>
</dbReference>
<keyword evidence="6" id="KW-0822">Tryptophan biosynthesis</keyword>
<dbReference type="GO" id="GO:0004425">
    <property type="term" value="F:indole-3-glycerol-phosphate synthase activity"/>
    <property type="evidence" value="ECO:0007669"/>
    <property type="project" value="UniProtKB-EC"/>
</dbReference>
<evidence type="ECO:0000256" key="4">
    <source>
        <dbReference type="ARBA" id="ARBA00022605"/>
    </source>
</evidence>
<accession>A0AA38FHB5</accession>
<gene>
    <name evidence="10" type="ORF">KI387_013124</name>
</gene>
<name>A0AA38FHB5_TAXCH</name>
<evidence type="ECO:0000256" key="6">
    <source>
        <dbReference type="ARBA" id="ARBA00022822"/>
    </source>
</evidence>
<evidence type="ECO:0000256" key="3">
    <source>
        <dbReference type="ARBA" id="ARBA00012362"/>
    </source>
</evidence>
<reference evidence="10 11" key="1">
    <citation type="journal article" date="2021" name="Nat. Plants">
        <title>The Taxus genome provides insights into paclitaxel biosynthesis.</title>
        <authorList>
            <person name="Xiong X."/>
            <person name="Gou J."/>
            <person name="Liao Q."/>
            <person name="Li Y."/>
            <person name="Zhou Q."/>
            <person name="Bi G."/>
            <person name="Li C."/>
            <person name="Du R."/>
            <person name="Wang X."/>
            <person name="Sun T."/>
            <person name="Guo L."/>
            <person name="Liang H."/>
            <person name="Lu P."/>
            <person name="Wu Y."/>
            <person name="Zhang Z."/>
            <person name="Ro D.K."/>
            <person name="Shang Y."/>
            <person name="Huang S."/>
            <person name="Yan J."/>
        </authorList>
    </citation>
    <scope>NUCLEOTIDE SEQUENCE [LARGE SCALE GENOMIC DNA]</scope>
    <source>
        <strain evidence="10">Ta-2019</strain>
    </source>
</reference>
<keyword evidence="7" id="KW-0057">Aromatic amino acid biosynthesis</keyword>
<comment type="caution">
    <text evidence="10">The sequence shown here is derived from an EMBL/GenBank/DDBJ whole genome shotgun (WGS) entry which is preliminary data.</text>
</comment>
<keyword evidence="11" id="KW-1185">Reference proteome</keyword>
<dbReference type="OMA" id="THEAGFG"/>
<dbReference type="GO" id="GO:0000162">
    <property type="term" value="P:L-tryptophan biosynthetic process"/>
    <property type="evidence" value="ECO:0007669"/>
    <property type="project" value="UniProtKB-KW"/>
</dbReference>
<comment type="catalytic activity">
    <reaction evidence="1">
        <text>1-(2-carboxyphenylamino)-1-deoxy-D-ribulose 5-phosphate + H(+) = (1S,2R)-1-C-(indol-3-yl)glycerol 3-phosphate + CO2 + H2O</text>
        <dbReference type="Rhea" id="RHEA:23476"/>
        <dbReference type="ChEBI" id="CHEBI:15377"/>
        <dbReference type="ChEBI" id="CHEBI:15378"/>
        <dbReference type="ChEBI" id="CHEBI:16526"/>
        <dbReference type="ChEBI" id="CHEBI:58613"/>
        <dbReference type="ChEBI" id="CHEBI:58866"/>
        <dbReference type="EC" id="4.1.1.48"/>
    </reaction>
</comment>
<keyword evidence="8" id="KW-0456">Lyase</keyword>
<dbReference type="GO" id="GO:0004640">
    <property type="term" value="F:phosphoribosylanthranilate isomerase activity"/>
    <property type="evidence" value="ECO:0007669"/>
    <property type="project" value="TreeGrafter"/>
</dbReference>
<evidence type="ECO:0000256" key="1">
    <source>
        <dbReference type="ARBA" id="ARBA00001633"/>
    </source>
</evidence>
<dbReference type="InterPro" id="IPR011060">
    <property type="entry name" value="RibuloseP-bd_barrel"/>
</dbReference>
<dbReference type="PANTHER" id="PTHR22854:SF2">
    <property type="entry name" value="INDOLE-3-GLYCEROL-PHOSPHATE SYNTHASE"/>
    <property type="match status" value="1"/>
</dbReference>
<keyword evidence="5" id="KW-0210">Decarboxylase</keyword>
<organism evidence="10 11">
    <name type="scientific">Taxus chinensis</name>
    <name type="common">Chinese yew</name>
    <name type="synonym">Taxus wallichiana var. chinensis</name>
    <dbReference type="NCBI Taxonomy" id="29808"/>
    <lineage>
        <taxon>Eukaryota</taxon>
        <taxon>Viridiplantae</taxon>
        <taxon>Streptophyta</taxon>
        <taxon>Embryophyta</taxon>
        <taxon>Tracheophyta</taxon>
        <taxon>Spermatophyta</taxon>
        <taxon>Pinopsida</taxon>
        <taxon>Pinidae</taxon>
        <taxon>Conifers II</taxon>
        <taxon>Cupressales</taxon>
        <taxon>Taxaceae</taxon>
        <taxon>Taxus</taxon>
    </lineage>
</organism>
<dbReference type="EMBL" id="JAHRHJ020000009">
    <property type="protein sequence ID" value="KAH9301541.1"/>
    <property type="molecule type" value="Genomic_DNA"/>
</dbReference>
<dbReference type="InterPro" id="IPR013798">
    <property type="entry name" value="Indole-3-glycerol_P_synth_dom"/>
</dbReference>
<dbReference type="PANTHER" id="PTHR22854">
    <property type="entry name" value="TRYPTOPHAN BIOSYNTHESIS PROTEIN"/>
    <property type="match status" value="1"/>
</dbReference>
<dbReference type="CDD" id="cd00331">
    <property type="entry name" value="IGPS"/>
    <property type="match status" value="1"/>
</dbReference>
<feature type="non-terminal residue" evidence="10">
    <location>
        <position position="353"/>
    </location>
</feature>
<protein>
    <recommendedName>
        <fullName evidence="3">indole-3-glycerol-phosphate synthase</fullName>
        <ecNumber evidence="3">4.1.1.48</ecNumber>
    </recommendedName>
</protein>
<dbReference type="EC" id="4.1.1.48" evidence="3"/>
<dbReference type="Gene3D" id="3.20.20.70">
    <property type="entry name" value="Aldolase class I"/>
    <property type="match status" value="1"/>
</dbReference>
<evidence type="ECO:0000313" key="11">
    <source>
        <dbReference type="Proteomes" id="UP000824469"/>
    </source>
</evidence>
<evidence type="ECO:0000256" key="5">
    <source>
        <dbReference type="ARBA" id="ARBA00022793"/>
    </source>
</evidence>
<evidence type="ECO:0000256" key="7">
    <source>
        <dbReference type="ARBA" id="ARBA00023141"/>
    </source>
</evidence>
<dbReference type="InterPro" id="IPR013785">
    <property type="entry name" value="Aldolase_TIM"/>
</dbReference>
<dbReference type="Pfam" id="PF00218">
    <property type="entry name" value="IGPS"/>
    <property type="match status" value="1"/>
</dbReference>
<proteinExistence type="inferred from homology"/>
<evidence type="ECO:0000259" key="9">
    <source>
        <dbReference type="Pfam" id="PF00218"/>
    </source>
</evidence>
<keyword evidence="4" id="KW-0028">Amino-acid biosynthesis</keyword>
<dbReference type="InterPro" id="IPR045186">
    <property type="entry name" value="Indole-3-glycerol_P_synth"/>
</dbReference>
<sequence length="353" mass="38713">MEGSVGFDFGVKRGAEHLSFRSNCRRHTSNAHGKEGKINMGIIRRRPTTGPPLHHVGPFEFRLQNEGNTPRNILEEIVWNKDKEVSEMKERRPIASLKKGISGGVSPVRDFIGALKARAAETCFPALIAELKKASPVLGVIQPNYNVVEIAQAYEKGGAACISVNTDSKYYQGSFEDLQAIRDAGIECPLLCKEFIIDAWQIYHARLKGADAVLLMASILPDVDIKYMTKICKVLGMAALVEVVNLRELDRVLGIDGIELVGIQNQNLETFVVDINKTEHLLQREQAKIICDRDIIVVAESGLSTPKDTALVQRAGARAVLVGEYLLKQNDPAAAIAALFGKDISINSIVKAM</sequence>
<evidence type="ECO:0000256" key="2">
    <source>
        <dbReference type="ARBA" id="ARBA00004696"/>
    </source>
</evidence>
<feature type="domain" description="Indole-3-glycerol phosphate synthase" evidence="9">
    <location>
        <begin position="74"/>
        <end position="339"/>
    </location>
</feature>
<dbReference type="AlphaFoldDB" id="A0AA38FHB5"/>
<evidence type="ECO:0000256" key="8">
    <source>
        <dbReference type="ARBA" id="ARBA00023239"/>
    </source>
</evidence>
<dbReference type="HAMAP" id="MF_00134_B">
    <property type="entry name" value="IGPS_B"/>
    <property type="match status" value="1"/>
</dbReference>
<evidence type="ECO:0000313" key="10">
    <source>
        <dbReference type="EMBL" id="KAH9301541.1"/>
    </source>
</evidence>
<dbReference type="SUPFAM" id="SSF51366">
    <property type="entry name" value="Ribulose-phoshate binding barrel"/>
    <property type="match status" value="1"/>
</dbReference>